<dbReference type="AlphaFoldDB" id="A0A062V232"/>
<proteinExistence type="predicted"/>
<keyword evidence="2" id="KW-1185">Reference proteome</keyword>
<dbReference type="EMBL" id="JMIY01000005">
    <property type="protein sequence ID" value="KCZ71407.1"/>
    <property type="molecule type" value="Genomic_DNA"/>
</dbReference>
<evidence type="ECO:0000313" key="2">
    <source>
        <dbReference type="Proteomes" id="UP000027153"/>
    </source>
</evidence>
<dbReference type="Proteomes" id="UP000027153">
    <property type="component" value="Unassembled WGS sequence"/>
</dbReference>
<evidence type="ECO:0000313" key="1">
    <source>
        <dbReference type="EMBL" id="KCZ71407.1"/>
    </source>
</evidence>
<comment type="caution">
    <text evidence="1">The sequence shown here is derived from an EMBL/GenBank/DDBJ whole genome shotgun (WGS) entry which is preliminary data.</text>
</comment>
<gene>
    <name evidence="1" type="ORF">ANME2D_02136</name>
</gene>
<reference evidence="1 2" key="1">
    <citation type="journal article" date="2013" name="Nature">
        <title>Anaerobic oxidation of methane coupled to nitrate reduction in a novel archaeal lineage.</title>
        <authorList>
            <person name="Haroon M.F."/>
            <person name="Hu S."/>
            <person name="Shi Y."/>
            <person name="Imelfort M."/>
            <person name="Keller J."/>
            <person name="Hugenholtz P."/>
            <person name="Yuan Z."/>
            <person name="Tyson G.W."/>
        </authorList>
    </citation>
    <scope>NUCLEOTIDE SEQUENCE [LARGE SCALE GENOMIC DNA]</scope>
    <source>
        <strain evidence="1 2">ANME-2d</strain>
    </source>
</reference>
<protein>
    <submittedName>
        <fullName evidence="1">Uncharacterized protein</fullName>
    </submittedName>
</protein>
<name>A0A062V232_9EURY</name>
<accession>A0A062V232</accession>
<sequence length="74" mass="8263">MYCYFWMGSQQPNAPLRTGDGIGIGLRETGVAVRDMYVNNHRVTAADLGSTVKIHLAMMLIYRNPIVLTVITYS</sequence>
<organism evidence="1 2">
    <name type="scientific">Candidatus Methanoperedens nitratireducens</name>
    <dbReference type="NCBI Taxonomy" id="1392998"/>
    <lineage>
        <taxon>Archaea</taxon>
        <taxon>Methanobacteriati</taxon>
        <taxon>Methanobacteriota</taxon>
        <taxon>Stenosarchaea group</taxon>
        <taxon>Methanomicrobia</taxon>
        <taxon>Methanosarcinales</taxon>
        <taxon>ANME-2 cluster</taxon>
        <taxon>Candidatus Methanoperedentaceae</taxon>
        <taxon>Candidatus Methanoperedens</taxon>
    </lineage>
</organism>